<name>A0A098MBX6_9BACL</name>
<dbReference type="InterPro" id="IPR029010">
    <property type="entry name" value="ThuA-like"/>
</dbReference>
<gene>
    <name evidence="2" type="ORF">PWYN_09400</name>
</gene>
<dbReference type="PANTHER" id="PTHR40469">
    <property type="entry name" value="SECRETED GLYCOSYL HYDROLASE"/>
    <property type="match status" value="1"/>
</dbReference>
<evidence type="ECO:0000313" key="2">
    <source>
        <dbReference type="EMBL" id="KGE19531.1"/>
    </source>
</evidence>
<evidence type="ECO:0000313" key="3">
    <source>
        <dbReference type="Proteomes" id="UP000029734"/>
    </source>
</evidence>
<comment type="caution">
    <text evidence="2">The sequence shown here is derived from an EMBL/GenBank/DDBJ whole genome shotgun (WGS) entry which is preliminary data.</text>
</comment>
<dbReference type="Pfam" id="PF06283">
    <property type="entry name" value="ThuA"/>
    <property type="match status" value="1"/>
</dbReference>
<dbReference type="Gene3D" id="3.40.50.880">
    <property type="match status" value="1"/>
</dbReference>
<sequence>MARIKALAVGSYSEVKYHPFAGVDGELSNILENDIEVTCTEDLTMFNEEALSAYPLVISYNEFSDHPLPQEQVAALLSYVAGGGGLLVIHNGISLQSNQELGLMLGARFTHHPEYTALSVTITEPEHPIMQGIGDFVIDEEPYYFEQHPYLKTTVLAEYPHDGEMRQAAWCHEFGLGRVVYLMPGHHLPSFSVAPFRQMIRQGALWAAAKL</sequence>
<protein>
    <recommendedName>
        <fullName evidence="1">ThuA-like domain-containing protein</fullName>
    </recommendedName>
</protein>
<dbReference type="InterPro" id="IPR029062">
    <property type="entry name" value="Class_I_gatase-like"/>
</dbReference>
<accession>A0A098MBX6</accession>
<dbReference type="Proteomes" id="UP000029734">
    <property type="component" value="Unassembled WGS sequence"/>
</dbReference>
<dbReference type="PANTHER" id="PTHR40469:SF2">
    <property type="entry name" value="GALACTOSE-BINDING DOMAIN-LIKE SUPERFAMILY PROTEIN"/>
    <property type="match status" value="1"/>
</dbReference>
<dbReference type="eggNOG" id="COG3828">
    <property type="taxonomic scope" value="Bacteria"/>
</dbReference>
<dbReference type="EMBL" id="JQCR01000002">
    <property type="protein sequence ID" value="KGE19531.1"/>
    <property type="molecule type" value="Genomic_DNA"/>
</dbReference>
<reference evidence="2 3" key="2">
    <citation type="submission" date="2014-10" db="EMBL/GenBank/DDBJ databases">
        <title>Comparative genomics of the Paenibacillus odorifer group.</title>
        <authorList>
            <person name="Tsai Y.-C."/>
            <person name="Martin N."/>
            <person name="Korlach J."/>
            <person name="Wiedmann M."/>
        </authorList>
    </citation>
    <scope>NUCLEOTIDE SEQUENCE [LARGE SCALE GENOMIC DNA]</scope>
    <source>
        <strain evidence="2 3">DSM 18334</strain>
    </source>
</reference>
<dbReference type="STRING" id="268407.PWYN_09400"/>
<evidence type="ECO:0000259" key="1">
    <source>
        <dbReference type="Pfam" id="PF06283"/>
    </source>
</evidence>
<reference evidence="2 3" key="1">
    <citation type="submission" date="2014-08" db="EMBL/GenBank/DDBJ databases">
        <authorList>
            <person name="den Bakker H.C."/>
        </authorList>
    </citation>
    <scope>NUCLEOTIDE SEQUENCE [LARGE SCALE GENOMIC DNA]</scope>
    <source>
        <strain evidence="2 3">DSM 18334</strain>
    </source>
</reference>
<proteinExistence type="predicted"/>
<keyword evidence="3" id="KW-1185">Reference proteome</keyword>
<feature type="domain" description="ThuA-like" evidence="1">
    <location>
        <begin position="31"/>
        <end position="207"/>
    </location>
</feature>
<dbReference type="RefSeq" id="WP_036650541.1">
    <property type="nucleotide sequence ID" value="NZ_JQCR01000002.1"/>
</dbReference>
<dbReference type="AlphaFoldDB" id="A0A098MBX6"/>
<dbReference type="SUPFAM" id="SSF52317">
    <property type="entry name" value="Class I glutamine amidotransferase-like"/>
    <property type="match status" value="1"/>
</dbReference>
<organism evidence="2 3">
    <name type="scientific">Paenibacillus wynnii</name>
    <dbReference type="NCBI Taxonomy" id="268407"/>
    <lineage>
        <taxon>Bacteria</taxon>
        <taxon>Bacillati</taxon>
        <taxon>Bacillota</taxon>
        <taxon>Bacilli</taxon>
        <taxon>Bacillales</taxon>
        <taxon>Paenibacillaceae</taxon>
        <taxon>Paenibacillus</taxon>
    </lineage>
</organism>